<dbReference type="WBParaSite" id="ALUE_0001447201-mRNA-1">
    <property type="protein sequence ID" value="ALUE_0001447201-mRNA-1"/>
    <property type="gene ID" value="ALUE_0001447201"/>
</dbReference>
<keyword evidence="1" id="KW-1185">Reference proteome</keyword>
<name>A0A0M3IA97_ASCLU</name>
<dbReference type="Proteomes" id="UP000036681">
    <property type="component" value="Unplaced"/>
</dbReference>
<evidence type="ECO:0000313" key="2">
    <source>
        <dbReference type="WBParaSite" id="ALUE_0001447201-mRNA-1"/>
    </source>
</evidence>
<reference evidence="2" key="1">
    <citation type="submission" date="2017-02" db="UniProtKB">
        <authorList>
            <consortium name="WormBaseParasite"/>
        </authorList>
    </citation>
    <scope>IDENTIFICATION</scope>
</reference>
<accession>A0A0M3IA97</accession>
<sequence length="118" mass="13388">MPGQLACKAFCQLPTAFVTTPQILKCAQMRIHISIELINRTDSQRKFTTGILQPNQCKIRSEVYQNLATLPLIFSLSWMVENCTQEIIYGVLLPTRASEAESEKEEFVTELTSFPEAF</sequence>
<evidence type="ECO:0000313" key="1">
    <source>
        <dbReference type="Proteomes" id="UP000036681"/>
    </source>
</evidence>
<proteinExistence type="predicted"/>
<dbReference type="AlphaFoldDB" id="A0A0M3IA97"/>
<protein>
    <submittedName>
        <fullName evidence="2">Uncharacterized protein</fullName>
    </submittedName>
</protein>
<organism evidence="1 2">
    <name type="scientific">Ascaris lumbricoides</name>
    <name type="common">Giant roundworm</name>
    <dbReference type="NCBI Taxonomy" id="6252"/>
    <lineage>
        <taxon>Eukaryota</taxon>
        <taxon>Metazoa</taxon>
        <taxon>Ecdysozoa</taxon>
        <taxon>Nematoda</taxon>
        <taxon>Chromadorea</taxon>
        <taxon>Rhabditida</taxon>
        <taxon>Spirurina</taxon>
        <taxon>Ascaridomorpha</taxon>
        <taxon>Ascaridoidea</taxon>
        <taxon>Ascarididae</taxon>
        <taxon>Ascaris</taxon>
    </lineage>
</organism>